<evidence type="ECO:0000259" key="9">
    <source>
        <dbReference type="PROSITE" id="PS51186"/>
    </source>
</evidence>
<gene>
    <name evidence="10" type="ORF">SCF082_LOCUS43713</name>
</gene>
<dbReference type="SUPFAM" id="SSF57850">
    <property type="entry name" value="RING/U-box"/>
    <property type="match status" value="1"/>
</dbReference>
<comment type="caution">
    <text evidence="10">The sequence shown here is derived from an EMBL/GenBank/DDBJ whole genome shotgun (WGS) entry which is preliminary data.</text>
</comment>
<feature type="transmembrane region" description="Helical" evidence="7">
    <location>
        <begin position="763"/>
        <end position="781"/>
    </location>
</feature>
<dbReference type="InterPro" id="IPR016181">
    <property type="entry name" value="Acyl_CoA_acyltransferase"/>
</dbReference>
<dbReference type="Pfam" id="PF00569">
    <property type="entry name" value="ZZ"/>
    <property type="match status" value="1"/>
</dbReference>
<dbReference type="PANTHER" id="PTHR42919">
    <property type="entry name" value="N-ALPHA-ACETYLTRANSFERASE"/>
    <property type="match status" value="1"/>
</dbReference>
<feature type="transmembrane region" description="Helical" evidence="7">
    <location>
        <begin position="521"/>
        <end position="541"/>
    </location>
</feature>
<dbReference type="InterPro" id="IPR000433">
    <property type="entry name" value="Znf_ZZ"/>
</dbReference>
<feature type="transmembrane region" description="Helical" evidence="7">
    <location>
        <begin position="2128"/>
        <end position="2151"/>
    </location>
</feature>
<protein>
    <recommendedName>
        <fullName evidence="9">N-acetyltransferase domain-containing protein</fullName>
    </recommendedName>
</protein>
<dbReference type="SUPFAM" id="SSF55729">
    <property type="entry name" value="Acyl-CoA N-acyltransferases (Nat)"/>
    <property type="match status" value="1"/>
</dbReference>
<evidence type="ECO:0000256" key="8">
    <source>
        <dbReference type="SAM" id="SignalP"/>
    </source>
</evidence>
<dbReference type="PROSITE" id="PS51186">
    <property type="entry name" value="GNAT"/>
    <property type="match status" value="1"/>
</dbReference>
<dbReference type="CDD" id="cd02249">
    <property type="entry name" value="ZZ"/>
    <property type="match status" value="1"/>
</dbReference>
<feature type="transmembrane region" description="Helical" evidence="7">
    <location>
        <begin position="583"/>
        <end position="603"/>
    </location>
</feature>
<feature type="transmembrane region" description="Helical" evidence="7">
    <location>
        <begin position="388"/>
        <end position="410"/>
    </location>
</feature>
<evidence type="ECO:0000256" key="1">
    <source>
        <dbReference type="ARBA" id="ARBA00022679"/>
    </source>
</evidence>
<feature type="transmembrane region" description="Helical" evidence="7">
    <location>
        <begin position="1422"/>
        <end position="1443"/>
    </location>
</feature>
<evidence type="ECO:0000256" key="6">
    <source>
        <dbReference type="SAM" id="MobiDB-lite"/>
    </source>
</evidence>
<evidence type="ECO:0000256" key="2">
    <source>
        <dbReference type="ARBA" id="ARBA00022723"/>
    </source>
</evidence>
<feature type="transmembrane region" description="Helical" evidence="7">
    <location>
        <begin position="1567"/>
        <end position="1590"/>
    </location>
</feature>
<feature type="transmembrane region" description="Helical" evidence="7">
    <location>
        <begin position="793"/>
        <end position="816"/>
    </location>
</feature>
<feature type="transmembrane region" description="Helical" evidence="7">
    <location>
        <begin position="855"/>
        <end position="875"/>
    </location>
</feature>
<feature type="transmembrane region" description="Helical" evidence="7">
    <location>
        <begin position="2096"/>
        <end position="2116"/>
    </location>
</feature>
<feature type="region of interest" description="Disordered" evidence="6">
    <location>
        <begin position="2237"/>
        <end position="2259"/>
    </location>
</feature>
<dbReference type="InterPro" id="IPR051556">
    <property type="entry name" value="N-term/lysine_N-AcTrnsfr"/>
</dbReference>
<dbReference type="PANTHER" id="PTHR42919:SF8">
    <property type="entry name" value="N-ALPHA-ACETYLTRANSFERASE 50"/>
    <property type="match status" value="1"/>
</dbReference>
<feature type="transmembrane region" description="Helical" evidence="7">
    <location>
        <begin position="416"/>
        <end position="435"/>
    </location>
</feature>
<reference evidence="10 11" key="1">
    <citation type="submission" date="2024-02" db="EMBL/GenBank/DDBJ databases">
        <authorList>
            <person name="Chen Y."/>
            <person name="Shah S."/>
            <person name="Dougan E. K."/>
            <person name="Thang M."/>
            <person name="Chan C."/>
        </authorList>
    </citation>
    <scope>NUCLEOTIDE SEQUENCE [LARGE SCALE GENOMIC DNA]</scope>
</reference>
<dbReference type="InterPro" id="IPR000182">
    <property type="entry name" value="GNAT_dom"/>
</dbReference>
<feature type="transmembrane region" description="Helical" evidence="7">
    <location>
        <begin position="1629"/>
        <end position="1648"/>
    </location>
</feature>
<evidence type="ECO:0000256" key="4">
    <source>
        <dbReference type="ARBA" id="ARBA00022833"/>
    </source>
</evidence>
<keyword evidence="8" id="KW-0732">Signal</keyword>
<evidence type="ECO:0000256" key="5">
    <source>
        <dbReference type="ARBA" id="ARBA00023315"/>
    </source>
</evidence>
<sequence length="2259" mass="251081">MSCGRTLATCLIVSFLVTSSGKRCEGFRRDLCQDPGSLCQMSSFEECPCAEGYWPQFDRTPWKEKEVHFGCCAGRGISACGPQKAPIRTFAEVSSSICLICILLTTVVIHYRQPQLSKIKSGDSAIENSPLVHDGAKLHAEVPMDRWCVSLDDLKQFKRMVGQAVSEGRICPTEMDPFDPKDYTCGPSMYTVTEQYIKPVTAAAGNVSWALMKNPDGLPCDVFITHAWAEGIYEFVDRVVQSWPRGGRAAYVCFLSNPQNMDIADLISTPEESPFAKALDSCRHVLAVPNRRCSIYSRLWCVYEAFLAYSWNKPITNATSSDFNAWAYLLRMFFINHASISAGLLLPLEFARKFYFPCTILIVPFMILFLLSLSFGKCGGYKSHLQKFVVIALTVLSNVSFACDTSMGHIFFEENWLFAVEYIMLGVIGTIAMELDRLNSVSADESAEDLRRGYSGRLSDAGCSEEADKLKILTEVKRSGHERDVEEAVKVLMKMNISTPELRATVERTGTLTDASHWSRAILFVTFIAFPGQTPFILLKYGHHVLGMQYGSFLHYLLIVLSTLSALAFAYLFMVLPVDRKAFAARVQSFWMLLWPAKIFLFLDGHGHPLYYVVLVGVYPPLLLAMSIMGPAKTARIPFFGPRLVRLVFGKPLCLKRFGCRAWKKGRVRERDAQDFAQTYAKIQGQLINKFDLHLADYLGDSLQAEVPMDRWCVSLDDLKQFKRKDVEEAVKVLLKMNISTPELRATVERTGTLTDASHWSRAILAAAFITFPLQTPFVLFKYGHHELGIEDGSFLHCLLITISAIQALAFAYLLVLPPDRKAFAARVQSLWLLLFPAKIFFFLDGIGYDGHGHILYYVVLVGVYPPLLLAMSIMGPAKTARIPFFGPRLVRLVFGKPLCLKRFGCRAGKKGAVLVLSGVVPRFPGDRCGGLVQGIRLKCLECRDFDLCAACLQKGRPVMSKRGTPPLEVTHQDSHEMLVLSRATSNTTVASLVSAWQKGKVGRLGTSTVADDEVTATACKFGCPSVQEGLPVAALCSCGKTLCSRCLRCCGGPGLWLPGRRCLPWAQAQQLGKQWQLATPEMREELKEVTEESIAEDCGIRLMTKEDLDAVLAVENISFVQPYSRETFEAILGHDGHTSYVAVSKTSGRCAGYLILELGGDPKHLRGYVTSIAVLPLFRSHGVAQQLLQEALSEAQRHHAQAVELHVHTRNEGAIKLYRRCGFEVLEEVRGFYGSEGHLQSGDAYVMCRVERDAQDFAQTYAKIQGTQALSFAAFALMKNPDGLPCDVFITHAWAEGIYEFVDKVVETWPPGGRAAYVCFLSNPQNLDICDLISTPEESPFAKALDSCKHVLAVPNRTFSIYSRLWCVYEAFLAYSWNKPITNAKSCDFNARAYLLRMAFITHGSFAAGLLLPLAFMRKCILPVTILTIPFMFLFLLSLSLGQCGGYKYHLQKFAVIGLTVVCNVSYAGKVTMGYVLFEENWLFALEYVSMGLVGTIAMELDRLHSVMADEAAEDLRRGFSGRLSDAGCSVEADKLKILEEVKRSQTPFVLLKYGHYVLGMEYGSFLHYLLIIISAVEALAFAYLFMVLPPDRKAFAARVQSLWLLLFPAKIFLFTDGNGLDGHGHPLYYVVLVVYPLLLLAMSIMGPAKMARIPFLGPRLVRLVFGKPLCLKRMCIVLTTWVIHKRQRKASRIEPGDSEIEASPQVHDGAQLHAEVPIERWCVSLADLKQFKRLVGQAVTHGRIKPTERDAFDPKDQTIGPSMYTVTEQYIKPVTAAAGNVSWALMKNPDGLPCDVFITHAWAEGIYEFVDKVVETWPPGGRAAYVCFLSNPQNLDIAHLISTPEESPFAKALGSCKHVLAVPNRTCSIYSRLWCVYEAFLAYTSNKPITNATSCDINTWAYLLRIVGISQASLSAALLLPLRFAVMLSVPFTILVPVPFMVLFLLSFGRCGGYKPLLQNLGVLGVTLTANVGYGCAIITGRALFEHNWLFALQYISLGFFGTLGMELDRLNSVSADAAALNLRRGFTGRLSDADCSTEADRRKILEQVKKSGHEKDVEEAVKVLMKMNLSTPELRATAERTGTLTDASHWSRAILSATFIAFPGFRPFILLKYGHLVFGIEYGHWFQGLLIIISTYEAVVFLALFIVLPDDRKAFAARVQSLWLVLWPVHALGGSNNRWFHTVSVLVYCPLLLAISIMGPASTAQIPYVGPHFVRLVFGKPRCLRRCARGARRKATSSPEGGSIPEKEKAEDLPMV</sequence>
<keyword evidence="1" id="KW-0808">Transferase</keyword>
<dbReference type="Gene3D" id="3.30.60.90">
    <property type="match status" value="1"/>
</dbReference>
<feature type="transmembrane region" description="Helical" evidence="7">
    <location>
        <begin position="553"/>
        <end position="576"/>
    </location>
</feature>
<accession>A0ABP0QY49</accession>
<keyword evidence="7" id="KW-1133">Transmembrane helix</keyword>
<feature type="transmembrane region" description="Helical" evidence="7">
    <location>
        <begin position="828"/>
        <end position="849"/>
    </location>
</feature>
<feature type="transmembrane region" description="Helical" evidence="7">
    <location>
        <begin position="1930"/>
        <end position="1951"/>
    </location>
</feature>
<feature type="transmembrane region" description="Helical" evidence="7">
    <location>
        <begin position="1395"/>
        <end position="1416"/>
    </location>
</feature>
<feature type="chain" id="PRO_5047244085" description="N-acetyltransferase domain-containing protein" evidence="8">
    <location>
        <begin position="22"/>
        <end position="2259"/>
    </location>
</feature>
<dbReference type="Proteomes" id="UP001642464">
    <property type="component" value="Unassembled WGS sequence"/>
</dbReference>
<name>A0ABP0QY49_9DINO</name>
<evidence type="ECO:0000256" key="3">
    <source>
        <dbReference type="ARBA" id="ARBA00022771"/>
    </source>
</evidence>
<keyword evidence="3" id="KW-0863">Zinc-finger</keyword>
<dbReference type="CDD" id="cd04301">
    <property type="entry name" value="NAT_SF"/>
    <property type="match status" value="1"/>
</dbReference>
<keyword evidence="7" id="KW-0472">Membrane</keyword>
<feature type="compositionally biased region" description="Basic and acidic residues" evidence="6">
    <location>
        <begin position="2248"/>
        <end position="2259"/>
    </location>
</feature>
<proteinExistence type="predicted"/>
<keyword evidence="11" id="KW-1185">Reference proteome</keyword>
<dbReference type="InterPro" id="IPR043145">
    <property type="entry name" value="Znf_ZZ_sf"/>
</dbReference>
<keyword evidence="4" id="KW-0862">Zinc</keyword>
<keyword evidence="7" id="KW-0812">Transmembrane</keyword>
<dbReference type="EMBL" id="CAXAMM010040396">
    <property type="protein sequence ID" value="CAK9092904.1"/>
    <property type="molecule type" value="Genomic_DNA"/>
</dbReference>
<feature type="transmembrane region" description="Helical" evidence="7">
    <location>
        <begin position="2182"/>
        <end position="2201"/>
    </location>
</feature>
<evidence type="ECO:0000313" key="11">
    <source>
        <dbReference type="Proteomes" id="UP001642464"/>
    </source>
</evidence>
<dbReference type="Gene3D" id="3.40.630.30">
    <property type="match status" value="1"/>
</dbReference>
<evidence type="ECO:0000313" key="10">
    <source>
        <dbReference type="EMBL" id="CAK9092904.1"/>
    </source>
</evidence>
<keyword evidence="5" id="KW-0012">Acyltransferase</keyword>
<feature type="signal peptide" evidence="8">
    <location>
        <begin position="1"/>
        <end position="21"/>
    </location>
</feature>
<feature type="domain" description="N-acetyltransferase" evidence="9">
    <location>
        <begin position="1099"/>
        <end position="1253"/>
    </location>
</feature>
<dbReference type="Pfam" id="PF00583">
    <property type="entry name" value="Acetyltransf_1"/>
    <property type="match status" value="1"/>
</dbReference>
<dbReference type="SMART" id="SM00291">
    <property type="entry name" value="ZnF_ZZ"/>
    <property type="match status" value="1"/>
</dbReference>
<feature type="transmembrane region" description="Helical" evidence="7">
    <location>
        <begin position="1597"/>
        <end position="1617"/>
    </location>
</feature>
<feature type="transmembrane region" description="Helical" evidence="7">
    <location>
        <begin position="609"/>
        <end position="629"/>
    </location>
</feature>
<keyword evidence="2" id="KW-0479">Metal-binding</keyword>
<organism evidence="10 11">
    <name type="scientific">Durusdinium trenchii</name>
    <dbReference type="NCBI Taxonomy" id="1381693"/>
    <lineage>
        <taxon>Eukaryota</taxon>
        <taxon>Sar</taxon>
        <taxon>Alveolata</taxon>
        <taxon>Dinophyceae</taxon>
        <taxon>Suessiales</taxon>
        <taxon>Symbiodiniaceae</taxon>
        <taxon>Durusdinium</taxon>
    </lineage>
</organism>
<feature type="transmembrane region" description="Helical" evidence="7">
    <location>
        <begin position="1963"/>
        <end position="1985"/>
    </location>
</feature>
<evidence type="ECO:0000256" key="7">
    <source>
        <dbReference type="SAM" id="Phobius"/>
    </source>
</evidence>
<feature type="transmembrane region" description="Helical" evidence="7">
    <location>
        <begin position="354"/>
        <end position="376"/>
    </location>
</feature>
<feature type="transmembrane region" description="Helical" evidence="7">
    <location>
        <begin position="1455"/>
        <end position="1479"/>
    </location>
</feature>